<proteinExistence type="predicted"/>
<gene>
    <name evidence="1" type="ORF">BD94_3319</name>
</gene>
<sequence>MKSSSFNMREKYYIMNKISKVSVNIPNYNHDAFLVERI</sequence>
<reference evidence="1 2" key="1">
    <citation type="journal article" date="2013" name="Lancet">
        <title>First case of E anophelis outbreak in an intensive-care unit.</title>
        <authorList>
            <person name="Teo J."/>
            <person name="Tan S.Y."/>
            <person name="Tay M."/>
            <person name="Ding Y."/>
            <person name="Kjelleberg S."/>
            <person name="Givskov M."/>
            <person name="Lin R.T."/>
            <person name="Yang L."/>
        </authorList>
    </citation>
    <scope>NUCLEOTIDE SEQUENCE [LARGE SCALE GENOMIC DNA]</scope>
    <source>
        <strain evidence="1 2">NUHP1</strain>
    </source>
</reference>
<dbReference type="AlphaFoldDB" id="A0A077ELM8"/>
<organism evidence="1 2">
    <name type="scientific">Elizabethkingia anophelis NUHP1</name>
    <dbReference type="NCBI Taxonomy" id="1338011"/>
    <lineage>
        <taxon>Bacteria</taxon>
        <taxon>Pseudomonadati</taxon>
        <taxon>Bacteroidota</taxon>
        <taxon>Flavobacteriia</taxon>
        <taxon>Flavobacteriales</taxon>
        <taxon>Weeksellaceae</taxon>
        <taxon>Elizabethkingia</taxon>
    </lineage>
</organism>
<dbReference type="HOGENOM" id="CLU_3327435_0_0_10"/>
<dbReference type="EMBL" id="CP007547">
    <property type="protein sequence ID" value="AIL47094.1"/>
    <property type="molecule type" value="Genomic_DNA"/>
</dbReference>
<evidence type="ECO:0000313" key="2">
    <source>
        <dbReference type="Proteomes" id="UP000028933"/>
    </source>
</evidence>
<dbReference type="Proteomes" id="UP000028933">
    <property type="component" value="Chromosome"/>
</dbReference>
<evidence type="ECO:0000313" key="1">
    <source>
        <dbReference type="EMBL" id="AIL47094.1"/>
    </source>
</evidence>
<accession>A0A077ELM8</accession>
<name>A0A077ELM8_9FLAO</name>
<dbReference type="STRING" id="1338011.BD94_3319"/>
<protein>
    <submittedName>
        <fullName evidence="1">Uncharacterized protein</fullName>
    </submittedName>
</protein>
<dbReference type="KEGG" id="eao:BD94_3319"/>